<dbReference type="Gene3D" id="4.10.970.10">
    <property type="entry name" value="Ku70, bridge and pillars"/>
    <property type="match status" value="1"/>
</dbReference>
<dbReference type="SMART" id="SM00559">
    <property type="entry name" value="Ku78"/>
    <property type="match status" value="1"/>
</dbReference>
<accession>A0A074Y5M3</accession>
<evidence type="ECO:0000256" key="12">
    <source>
        <dbReference type="ARBA" id="ARBA00022895"/>
    </source>
</evidence>
<dbReference type="GO" id="GO:0000781">
    <property type="term" value="C:chromosome, telomeric region"/>
    <property type="evidence" value="ECO:0007669"/>
    <property type="project" value="UniProtKB-SubCell"/>
</dbReference>
<keyword evidence="7" id="KW-0547">Nucleotide-binding</keyword>
<dbReference type="InterPro" id="IPR005161">
    <property type="entry name" value="Ku_N"/>
</dbReference>
<evidence type="ECO:0000256" key="6">
    <source>
        <dbReference type="ARBA" id="ARBA00022454"/>
    </source>
</evidence>
<dbReference type="Gene3D" id="1.10.1600.10">
    <property type="match status" value="1"/>
</dbReference>
<dbReference type="Pfam" id="PF02735">
    <property type="entry name" value="Ku"/>
    <property type="match status" value="1"/>
</dbReference>
<evidence type="ECO:0000256" key="11">
    <source>
        <dbReference type="ARBA" id="ARBA00022840"/>
    </source>
</evidence>
<evidence type="ECO:0000256" key="9">
    <source>
        <dbReference type="ARBA" id="ARBA00022801"/>
    </source>
</evidence>
<dbReference type="InterPro" id="IPR006164">
    <property type="entry name" value="DNA_bd_Ku70/Ku80"/>
</dbReference>
<dbReference type="GO" id="GO:0042162">
    <property type="term" value="F:telomeric DNA binding"/>
    <property type="evidence" value="ECO:0007669"/>
    <property type="project" value="InterPro"/>
</dbReference>
<dbReference type="SUPFAM" id="SSF53300">
    <property type="entry name" value="vWA-like"/>
    <property type="match status" value="1"/>
</dbReference>
<organism evidence="23 24">
    <name type="scientific">Aureobasidium pullulans EXF-150</name>
    <dbReference type="NCBI Taxonomy" id="1043002"/>
    <lineage>
        <taxon>Eukaryota</taxon>
        <taxon>Fungi</taxon>
        <taxon>Dikarya</taxon>
        <taxon>Ascomycota</taxon>
        <taxon>Pezizomycotina</taxon>
        <taxon>Dothideomycetes</taxon>
        <taxon>Dothideomycetidae</taxon>
        <taxon>Dothideales</taxon>
        <taxon>Saccotheciaceae</taxon>
        <taxon>Aureobasidium</taxon>
    </lineage>
</organism>
<dbReference type="NCBIfam" id="TIGR00578">
    <property type="entry name" value="ku70"/>
    <property type="match status" value="1"/>
</dbReference>
<comment type="similarity">
    <text evidence="3">Belongs to the ku70 family.</text>
</comment>
<dbReference type="RefSeq" id="XP_029765679.1">
    <property type="nucleotide sequence ID" value="XM_029907476.1"/>
</dbReference>
<dbReference type="STRING" id="1043002.A0A074Y5M3"/>
<dbReference type="FunFam" id="3.40.50.410:FF:000071">
    <property type="entry name" value="ATP-dependent DNA helicase II subunit 1"/>
    <property type="match status" value="1"/>
</dbReference>
<dbReference type="InterPro" id="IPR016194">
    <property type="entry name" value="SPOC-like_C_dom_sf"/>
</dbReference>
<dbReference type="GeneID" id="40749782"/>
<dbReference type="HOGENOM" id="CLU_014815_3_0_1"/>
<dbReference type="GO" id="GO:0003678">
    <property type="term" value="F:DNA helicase activity"/>
    <property type="evidence" value="ECO:0007669"/>
    <property type="project" value="UniProtKB-EC"/>
</dbReference>
<evidence type="ECO:0000313" key="23">
    <source>
        <dbReference type="EMBL" id="KEQ89492.1"/>
    </source>
</evidence>
<dbReference type="PANTHER" id="PTHR12604:SF2">
    <property type="entry name" value="X-RAY REPAIR CROSS-COMPLEMENTING PROTEIN 6"/>
    <property type="match status" value="1"/>
</dbReference>
<dbReference type="Pfam" id="PF03731">
    <property type="entry name" value="Ku_N"/>
    <property type="match status" value="1"/>
</dbReference>
<evidence type="ECO:0000256" key="4">
    <source>
        <dbReference type="ARBA" id="ARBA00012551"/>
    </source>
</evidence>
<evidence type="ECO:0000256" key="8">
    <source>
        <dbReference type="ARBA" id="ARBA00022763"/>
    </source>
</evidence>
<evidence type="ECO:0000256" key="18">
    <source>
        <dbReference type="ARBA" id="ARBA00031811"/>
    </source>
</evidence>
<keyword evidence="6" id="KW-0158">Chromosome</keyword>
<dbReference type="InterPro" id="IPR027388">
    <property type="entry name" value="Ku70_bridge/pillars_dom_sf"/>
</dbReference>
<dbReference type="InterPro" id="IPR006165">
    <property type="entry name" value="Ku70"/>
</dbReference>
<evidence type="ECO:0000256" key="15">
    <source>
        <dbReference type="ARBA" id="ARBA00023204"/>
    </source>
</evidence>
<comment type="function">
    <text evidence="17">Single-stranded DNA-dependent ATP-dependent helicase. Involved in non-homologous end joining (NHEJ) DNA double strand break repair. DNA-binding is sequence-independent but has a high affinity to nicks in double-stranded DNA and to the ends of duplex DNA. Binds to naturally occurring chromosomal ends, and therefore provides chromosomal end protection. Required also for telomere recombination to repair telomeric ends in the absence of telomerase. KU70, of the KU70/KU80 heterodimer, binds to the stem loop of TLC1, the RNA component of telomerase. Involved in telomere maintenance. Interacts with telomeric repeats and subtelomeric sequences thereby controlling telomere length and protecting against subtelomeric rearrangement. Maintains telomeric chromatin, which is involved in silencing the expression of genes located at the telomere. Required for mating-type switching.</text>
</comment>
<feature type="domain" description="Ku" evidence="22">
    <location>
        <begin position="331"/>
        <end position="477"/>
    </location>
</feature>
<dbReference type="GO" id="GO:0043564">
    <property type="term" value="C:Ku70:Ku80 complex"/>
    <property type="evidence" value="ECO:0007669"/>
    <property type="project" value="InterPro"/>
</dbReference>
<comment type="subcellular location">
    <subcellularLocation>
        <location evidence="2">Chromosome</location>
        <location evidence="2">Telomere</location>
    </subcellularLocation>
    <subcellularLocation>
        <location evidence="1">Nucleus</location>
    </subcellularLocation>
</comment>
<evidence type="ECO:0000313" key="24">
    <source>
        <dbReference type="Proteomes" id="UP000030706"/>
    </source>
</evidence>
<evidence type="ECO:0000256" key="10">
    <source>
        <dbReference type="ARBA" id="ARBA00022806"/>
    </source>
</evidence>
<dbReference type="EC" id="3.6.4.12" evidence="4"/>
<keyword evidence="11" id="KW-0067">ATP-binding</keyword>
<sequence length="662" mass="73437">MADYSNQNRGQEDDEDEEDIDETGYKTIKDAVLFAIDVSSTMLMKPPQGDSKKADRDTPTIAALKCAYSLMQQRIISNPNDMMGILLFGTEKSRFQDEEGTSKGLSYPHCYLLTNLDVPGARDIKRLRDLVNDEDEAKELLQPSTESVSMSNVLFCANQIFTTKAPNFSSRRLFLVTDNDAPHNDDKALRSAAAVRAKDLYDLGVTIELFPISSPEHTFDRSIFYNDIIYSAIPSDPDAPAPVTKASRASASGDGLTLLQSLLSNINSRSAPRRALFSNMPFEIGPGLKISIKGYIIIKRQEPARSSYVYMGGERPQLAVGSSTLQAEDTARSVEKVEIRKAYKFGGETVSFTPEEIAEVKHFGDPVLRIIGFKPLSMLPIWANHRPSTFIYPSEEDVIGSTRVFSALQQKLLKDQKMGLAWYIPRRNATPTLAAVIPGAESLDEDGVQVMPPGLWIHVLPFADDVRQVPDTTVVQAPDELVDKMRTIVQQLQLPKAVYDPKKYPNPSLQWFYRILQALALDEDLPEKPEDKTLPRYRQIDKRAGEYVIEWGSELETQYEAWKKANAGRHTATGATKRGSTTAGEGGKRAKPAANGAASKSSDSISDEDMRKAFETNKINKLTVAVLKAWCKEKGVKLAATAKKGDVVDEVTSYFENKMNLS</sequence>
<dbReference type="AlphaFoldDB" id="A0A074Y5M3"/>
<evidence type="ECO:0000256" key="16">
    <source>
        <dbReference type="ARBA" id="ARBA00023242"/>
    </source>
</evidence>
<evidence type="ECO:0000256" key="17">
    <source>
        <dbReference type="ARBA" id="ARBA00024890"/>
    </source>
</evidence>
<evidence type="ECO:0000256" key="1">
    <source>
        <dbReference type="ARBA" id="ARBA00004123"/>
    </source>
</evidence>
<dbReference type="GO" id="GO:0003684">
    <property type="term" value="F:damaged DNA binding"/>
    <property type="evidence" value="ECO:0007669"/>
    <property type="project" value="InterPro"/>
</dbReference>
<dbReference type="CDD" id="cd01458">
    <property type="entry name" value="vWA_ku"/>
    <property type="match status" value="1"/>
</dbReference>
<evidence type="ECO:0000256" key="5">
    <source>
        <dbReference type="ARBA" id="ARBA00021796"/>
    </source>
</evidence>
<keyword evidence="16" id="KW-0539">Nucleus</keyword>
<keyword evidence="14" id="KW-0233">DNA recombination</keyword>
<keyword evidence="12" id="KW-0779">Telomere</keyword>
<dbReference type="Gene3D" id="1.10.720.30">
    <property type="entry name" value="SAP domain"/>
    <property type="match status" value="1"/>
</dbReference>
<dbReference type="InterPro" id="IPR036465">
    <property type="entry name" value="vWFA_dom_sf"/>
</dbReference>
<evidence type="ECO:0000259" key="22">
    <source>
        <dbReference type="SMART" id="SM00559"/>
    </source>
</evidence>
<comment type="catalytic activity">
    <reaction evidence="19">
        <text>ATP + H2O = ADP + phosphate + H(+)</text>
        <dbReference type="Rhea" id="RHEA:13065"/>
        <dbReference type="ChEBI" id="CHEBI:15377"/>
        <dbReference type="ChEBI" id="CHEBI:15378"/>
        <dbReference type="ChEBI" id="CHEBI:30616"/>
        <dbReference type="ChEBI" id="CHEBI:43474"/>
        <dbReference type="ChEBI" id="CHEBI:456216"/>
        <dbReference type="EC" id="3.6.4.12"/>
    </reaction>
</comment>
<evidence type="ECO:0000256" key="3">
    <source>
        <dbReference type="ARBA" id="ARBA00005240"/>
    </source>
</evidence>
<dbReference type="PANTHER" id="PTHR12604">
    <property type="entry name" value="KU AUTOANTIGEN DNA HELICASE"/>
    <property type="match status" value="1"/>
</dbReference>
<dbReference type="GO" id="GO:0000723">
    <property type="term" value="P:telomere maintenance"/>
    <property type="evidence" value="ECO:0007669"/>
    <property type="project" value="InterPro"/>
</dbReference>
<evidence type="ECO:0000256" key="19">
    <source>
        <dbReference type="ARBA" id="ARBA00047995"/>
    </source>
</evidence>
<dbReference type="EMBL" id="KL584974">
    <property type="protein sequence ID" value="KEQ89492.1"/>
    <property type="molecule type" value="Genomic_DNA"/>
</dbReference>
<evidence type="ECO:0000256" key="13">
    <source>
        <dbReference type="ARBA" id="ARBA00023125"/>
    </source>
</evidence>
<dbReference type="Gene3D" id="2.40.290.10">
    <property type="match status" value="1"/>
</dbReference>
<dbReference type="GO" id="GO:0003690">
    <property type="term" value="F:double-stranded DNA binding"/>
    <property type="evidence" value="ECO:0007669"/>
    <property type="project" value="TreeGrafter"/>
</dbReference>
<dbReference type="SUPFAM" id="SSF68906">
    <property type="entry name" value="SAP domain"/>
    <property type="match status" value="1"/>
</dbReference>
<dbReference type="FunFam" id="4.10.970.10:FF:000003">
    <property type="entry name" value="ATP-dependent DNA helicase II subunit 1"/>
    <property type="match status" value="1"/>
</dbReference>
<dbReference type="SUPFAM" id="SSF100939">
    <property type="entry name" value="SPOC domain-like"/>
    <property type="match status" value="1"/>
</dbReference>
<dbReference type="FunFam" id="2.40.290.10:FF:000001">
    <property type="entry name" value="X-ray repair cross complementing 6"/>
    <property type="match status" value="1"/>
</dbReference>
<dbReference type="GO" id="GO:0016787">
    <property type="term" value="F:hydrolase activity"/>
    <property type="evidence" value="ECO:0007669"/>
    <property type="project" value="UniProtKB-KW"/>
</dbReference>
<dbReference type="InterPro" id="IPR036361">
    <property type="entry name" value="SAP_dom_sf"/>
</dbReference>
<keyword evidence="13" id="KW-0238">DNA-binding</keyword>
<gene>
    <name evidence="23" type="ORF">M438DRAFT_360978</name>
</gene>
<dbReference type="Proteomes" id="UP000030706">
    <property type="component" value="Unassembled WGS sequence"/>
</dbReference>
<evidence type="ECO:0000256" key="14">
    <source>
        <dbReference type="ARBA" id="ARBA00023172"/>
    </source>
</evidence>
<evidence type="ECO:0000256" key="2">
    <source>
        <dbReference type="ARBA" id="ARBA00004574"/>
    </source>
</evidence>
<feature type="compositionally biased region" description="Acidic residues" evidence="21">
    <location>
        <begin position="12"/>
        <end position="22"/>
    </location>
</feature>
<dbReference type="CDD" id="cd00788">
    <property type="entry name" value="KU70"/>
    <property type="match status" value="1"/>
</dbReference>
<reference evidence="23 24" key="1">
    <citation type="journal article" date="2014" name="BMC Genomics">
        <title>Genome sequencing of four Aureobasidium pullulans varieties: biotechnological potential, stress tolerance, and description of new species.</title>
        <authorList>
            <person name="Gostin Ar C."/>
            <person name="Ohm R.A."/>
            <person name="Kogej T."/>
            <person name="Sonjak S."/>
            <person name="Turk M."/>
            <person name="Zajc J."/>
            <person name="Zalar P."/>
            <person name="Grube M."/>
            <person name="Sun H."/>
            <person name="Han J."/>
            <person name="Sharma A."/>
            <person name="Chiniquy J."/>
            <person name="Ngan C.Y."/>
            <person name="Lipzen A."/>
            <person name="Barry K."/>
            <person name="Grigoriev I.V."/>
            <person name="Gunde-Cimerman N."/>
        </authorList>
    </citation>
    <scope>NUCLEOTIDE SEQUENCE [LARGE SCALE GENOMIC DNA]</scope>
    <source>
        <strain evidence="23 24">EXF-150</strain>
    </source>
</reference>
<dbReference type="GO" id="GO:0006303">
    <property type="term" value="P:double-strand break repair via nonhomologous end joining"/>
    <property type="evidence" value="ECO:0007669"/>
    <property type="project" value="InterPro"/>
</dbReference>
<dbReference type="OrthoDB" id="3249161at2759"/>
<dbReference type="InterPro" id="IPR047087">
    <property type="entry name" value="KU70_core_dom"/>
</dbReference>
<feature type="region of interest" description="Disordered" evidence="21">
    <location>
        <begin position="569"/>
        <end position="607"/>
    </location>
</feature>
<dbReference type="Gene3D" id="3.40.50.410">
    <property type="entry name" value="von Willebrand factor, type A domain"/>
    <property type="match status" value="1"/>
</dbReference>
<dbReference type="Pfam" id="PF03730">
    <property type="entry name" value="Ku_C"/>
    <property type="match status" value="1"/>
</dbReference>
<evidence type="ECO:0000256" key="7">
    <source>
        <dbReference type="ARBA" id="ARBA00022741"/>
    </source>
</evidence>
<keyword evidence="8" id="KW-0227">DNA damage</keyword>
<keyword evidence="10 23" id="KW-0347">Helicase</keyword>
<dbReference type="GO" id="GO:0006310">
    <property type="term" value="P:DNA recombination"/>
    <property type="evidence" value="ECO:0007669"/>
    <property type="project" value="UniProtKB-KW"/>
</dbReference>
<dbReference type="FunFam" id="1.10.1600.10:FF:000004">
    <property type="entry name" value="ATP-dependent DNA helicase II subunit 1"/>
    <property type="match status" value="1"/>
</dbReference>
<name>A0A074Y5M3_AURPU</name>
<feature type="region of interest" description="Disordered" evidence="21">
    <location>
        <begin position="1"/>
        <end position="22"/>
    </location>
</feature>
<dbReference type="GO" id="GO:0005524">
    <property type="term" value="F:ATP binding"/>
    <property type="evidence" value="ECO:0007669"/>
    <property type="project" value="UniProtKB-KW"/>
</dbReference>
<feature type="active site" description="Schiff-base intermediate with DNA; for 5'-deoxyribose-5-phosphate lyase activity" evidence="20">
    <location>
        <position position="26"/>
    </location>
</feature>
<protein>
    <recommendedName>
        <fullName evidence="5">ATP-dependent DNA helicase II subunit 1</fullName>
        <ecNumber evidence="4">3.6.4.12</ecNumber>
    </recommendedName>
    <alternativeName>
        <fullName evidence="18">ATP-dependent DNA helicase II subunit Ku70</fullName>
    </alternativeName>
</protein>
<proteinExistence type="inferred from homology"/>
<dbReference type="PIRSF" id="PIRSF003033">
    <property type="entry name" value="Ku70"/>
    <property type="match status" value="1"/>
</dbReference>
<keyword evidence="15" id="KW-0234">DNA repair</keyword>
<keyword evidence="9" id="KW-0378">Hydrolase</keyword>
<evidence type="ECO:0000256" key="21">
    <source>
        <dbReference type="SAM" id="MobiDB-lite"/>
    </source>
</evidence>
<evidence type="ECO:0000256" key="20">
    <source>
        <dbReference type="PIRSR" id="PIRSR003033-1"/>
    </source>
</evidence>
<keyword evidence="24" id="KW-1185">Reference proteome</keyword>
<dbReference type="InterPro" id="IPR005160">
    <property type="entry name" value="Ku_C"/>
</dbReference>